<evidence type="ECO:0000256" key="2">
    <source>
        <dbReference type="ARBA" id="ARBA00022670"/>
    </source>
</evidence>
<dbReference type="PANTHER" id="PTHR46915">
    <property type="entry name" value="UBIQUITIN-LIKE PROTEASE 4-RELATED"/>
    <property type="match status" value="1"/>
</dbReference>
<dbReference type="PANTHER" id="PTHR46915:SF2">
    <property type="entry name" value="UBIQUITIN-LIKE PROTEASE 4"/>
    <property type="match status" value="1"/>
</dbReference>
<reference evidence="7 8" key="1">
    <citation type="submission" date="2024-02" db="EMBL/GenBank/DDBJ databases">
        <title>High-quality chromosome-scale genome assembly of Pensacola bahiagrass (Paspalum notatum Flugge var. saurae).</title>
        <authorList>
            <person name="Vega J.M."/>
            <person name="Podio M."/>
            <person name="Orjuela J."/>
            <person name="Siena L.A."/>
            <person name="Pessino S.C."/>
            <person name="Combes M.C."/>
            <person name="Mariac C."/>
            <person name="Albertini E."/>
            <person name="Pupilli F."/>
            <person name="Ortiz J.P.A."/>
            <person name="Leblanc O."/>
        </authorList>
    </citation>
    <scope>NUCLEOTIDE SEQUENCE [LARGE SCALE GENOMIC DNA]</scope>
    <source>
        <strain evidence="7">R1</strain>
        <tissue evidence="7">Leaf</tissue>
    </source>
</reference>
<evidence type="ECO:0000256" key="4">
    <source>
        <dbReference type="ARBA" id="ARBA00022807"/>
    </source>
</evidence>
<dbReference type="CDD" id="cd09272">
    <property type="entry name" value="RNase_HI_RT_Ty1"/>
    <property type="match status" value="1"/>
</dbReference>
<feature type="domain" description="Ubiquitin-like protease family profile" evidence="6">
    <location>
        <begin position="1"/>
        <end position="263"/>
    </location>
</feature>
<dbReference type="EMBL" id="CP144750">
    <property type="protein sequence ID" value="WVZ81060.1"/>
    <property type="molecule type" value="Genomic_DNA"/>
</dbReference>
<proteinExistence type="inferred from homology"/>
<dbReference type="GO" id="GO:0006508">
    <property type="term" value="P:proteolysis"/>
    <property type="evidence" value="ECO:0007669"/>
    <property type="project" value="UniProtKB-KW"/>
</dbReference>
<dbReference type="AlphaFoldDB" id="A0AAQ3TWI2"/>
<keyword evidence="5" id="KW-1133">Transmembrane helix</keyword>
<dbReference type="GO" id="GO:0008234">
    <property type="term" value="F:cysteine-type peptidase activity"/>
    <property type="evidence" value="ECO:0007669"/>
    <property type="project" value="UniProtKB-KW"/>
</dbReference>
<name>A0AAQ3TWI2_PASNO</name>
<keyword evidence="4" id="KW-0788">Thiol protease</keyword>
<evidence type="ECO:0000256" key="1">
    <source>
        <dbReference type="ARBA" id="ARBA00005234"/>
    </source>
</evidence>
<keyword evidence="3" id="KW-0378">Hydrolase</keyword>
<dbReference type="Pfam" id="PF02902">
    <property type="entry name" value="Peptidase_C48"/>
    <property type="match status" value="1"/>
</dbReference>
<dbReference type="Proteomes" id="UP001341281">
    <property type="component" value="Chromosome 06"/>
</dbReference>
<evidence type="ECO:0000256" key="5">
    <source>
        <dbReference type="SAM" id="Phobius"/>
    </source>
</evidence>
<accession>A0AAQ3TWI2</accession>
<dbReference type="PROSITE" id="PS50600">
    <property type="entry name" value="ULP_PROTEASE"/>
    <property type="match status" value="1"/>
</dbReference>
<keyword evidence="2" id="KW-0645">Protease</keyword>
<keyword evidence="5" id="KW-0472">Membrane</keyword>
<sequence length="326" mass="37207">MIITADDTQFIAFVKAHLSEQFLMSDLGPLRYFLGIEVSSTHDGFYLFSRKIYSGLNIFRAFLIVLLLLITRLLVRLPWSSMFSFLPLTVSLLAILLVIVTSLFLLPLSSTIVTFFVSYIIFVRLCHVTKKQTAVSRLSTEAELRAMALLTAEVTWLQWLFADFGVSVSVPTHLLTDSLGAISIAHDPVKLSLLSIFVLMPITHVHDDVVTLRYVPSELQLADFFTKAQTKAQHSFYLSKLNVPQQQNDYDCGLFVLYYMQRFIQEAPERFLEKDFSMFGRRWFQPEEPSQLRDQIRGLLQSCKEAKPKNELTESCGEAQPKNDAT</sequence>
<organism evidence="7 8">
    <name type="scientific">Paspalum notatum var. saurae</name>
    <dbReference type="NCBI Taxonomy" id="547442"/>
    <lineage>
        <taxon>Eukaryota</taxon>
        <taxon>Viridiplantae</taxon>
        <taxon>Streptophyta</taxon>
        <taxon>Embryophyta</taxon>
        <taxon>Tracheophyta</taxon>
        <taxon>Spermatophyta</taxon>
        <taxon>Magnoliopsida</taxon>
        <taxon>Liliopsida</taxon>
        <taxon>Poales</taxon>
        <taxon>Poaceae</taxon>
        <taxon>PACMAD clade</taxon>
        <taxon>Panicoideae</taxon>
        <taxon>Andropogonodae</taxon>
        <taxon>Paspaleae</taxon>
        <taxon>Paspalinae</taxon>
        <taxon>Paspalum</taxon>
    </lineage>
</organism>
<dbReference type="InterPro" id="IPR003653">
    <property type="entry name" value="Peptidase_C48_C"/>
</dbReference>
<evidence type="ECO:0000313" key="8">
    <source>
        <dbReference type="Proteomes" id="UP001341281"/>
    </source>
</evidence>
<dbReference type="SUPFAM" id="SSF54001">
    <property type="entry name" value="Cysteine proteinases"/>
    <property type="match status" value="1"/>
</dbReference>
<gene>
    <name evidence="7" type="ORF">U9M48_028485</name>
</gene>
<evidence type="ECO:0000259" key="6">
    <source>
        <dbReference type="PROSITE" id="PS50600"/>
    </source>
</evidence>
<dbReference type="GO" id="GO:0016926">
    <property type="term" value="P:protein desumoylation"/>
    <property type="evidence" value="ECO:0007669"/>
    <property type="project" value="UniProtKB-ARBA"/>
</dbReference>
<comment type="similarity">
    <text evidence="1">Belongs to the peptidase C48 family.</text>
</comment>
<feature type="transmembrane region" description="Helical" evidence="5">
    <location>
        <begin position="52"/>
        <end position="75"/>
    </location>
</feature>
<keyword evidence="5" id="KW-0812">Transmembrane</keyword>
<dbReference type="InterPro" id="IPR038765">
    <property type="entry name" value="Papain-like_cys_pep_sf"/>
</dbReference>
<evidence type="ECO:0000313" key="7">
    <source>
        <dbReference type="EMBL" id="WVZ81060.1"/>
    </source>
</evidence>
<evidence type="ECO:0000256" key="3">
    <source>
        <dbReference type="ARBA" id="ARBA00022801"/>
    </source>
</evidence>
<keyword evidence="8" id="KW-1185">Reference proteome</keyword>
<protein>
    <recommendedName>
        <fullName evidence="6">Ubiquitin-like protease family profile domain-containing protein</fullName>
    </recommendedName>
</protein>
<feature type="transmembrane region" description="Helical" evidence="5">
    <location>
        <begin position="112"/>
        <end position="129"/>
    </location>
</feature>
<dbReference type="Gene3D" id="1.10.418.20">
    <property type="match status" value="1"/>
</dbReference>